<feature type="region of interest" description="Disordered" evidence="1">
    <location>
        <begin position="19"/>
        <end position="159"/>
    </location>
</feature>
<dbReference type="Proteomes" id="UP000694402">
    <property type="component" value="Unassembled WGS sequence"/>
</dbReference>
<accession>A0AAZ3PW48</accession>
<evidence type="ECO:0000313" key="2">
    <source>
        <dbReference type="Ensembl" id="ENSOTSP00005121097.1"/>
    </source>
</evidence>
<reference evidence="2" key="3">
    <citation type="submission" date="2025-09" db="UniProtKB">
        <authorList>
            <consortium name="Ensembl"/>
        </authorList>
    </citation>
    <scope>IDENTIFICATION</scope>
</reference>
<name>A0AAZ3PW48_ONCTS</name>
<sequence length="237" mass="26432">MLVCRMIRSPSEGFRLFTEKETQPHQTHPDSSSHTRPIQTQPNQNHPDSSSQTRTIQTQPNQTHPDSSSQTRPIQTQPNQTHPDSSSQTRPIQTQPHQTHPDSSSQTRPIQTQPNQTHPDSSSQTRPIQTQPNQNHPDSSSQTRPIQTVAAEPDPSRHPPCCCLPNSIQPSNPVNRWHKSPKSTTTQPLHYSFSLAFQCATIGCVCVSLSPRESERRRVGTPMGEESAQSTLPLATR</sequence>
<dbReference type="Ensembl" id="ENSOTST00005169853.1">
    <property type="protein sequence ID" value="ENSOTSP00005121097.1"/>
    <property type="gene ID" value="ENSOTSG00005079631.1"/>
</dbReference>
<organism evidence="2 3">
    <name type="scientific">Oncorhynchus tshawytscha</name>
    <name type="common">Chinook salmon</name>
    <name type="synonym">Salmo tshawytscha</name>
    <dbReference type="NCBI Taxonomy" id="74940"/>
    <lineage>
        <taxon>Eukaryota</taxon>
        <taxon>Metazoa</taxon>
        <taxon>Chordata</taxon>
        <taxon>Craniata</taxon>
        <taxon>Vertebrata</taxon>
        <taxon>Euteleostomi</taxon>
        <taxon>Actinopterygii</taxon>
        <taxon>Neopterygii</taxon>
        <taxon>Teleostei</taxon>
        <taxon>Protacanthopterygii</taxon>
        <taxon>Salmoniformes</taxon>
        <taxon>Salmonidae</taxon>
        <taxon>Salmoninae</taxon>
        <taxon>Oncorhynchus</taxon>
    </lineage>
</organism>
<protein>
    <submittedName>
        <fullName evidence="2">Uncharacterized protein</fullName>
    </submittedName>
</protein>
<feature type="region of interest" description="Disordered" evidence="1">
    <location>
        <begin position="214"/>
        <end position="237"/>
    </location>
</feature>
<feature type="compositionally biased region" description="Basic and acidic residues" evidence="1">
    <location>
        <begin position="19"/>
        <end position="33"/>
    </location>
</feature>
<dbReference type="AlphaFoldDB" id="A0AAZ3PW48"/>
<keyword evidence="3" id="KW-1185">Reference proteome</keyword>
<evidence type="ECO:0000313" key="3">
    <source>
        <dbReference type="Proteomes" id="UP000694402"/>
    </source>
</evidence>
<feature type="compositionally biased region" description="Polar residues" evidence="1">
    <location>
        <begin position="227"/>
        <end position="237"/>
    </location>
</feature>
<feature type="compositionally biased region" description="Polar residues" evidence="1">
    <location>
        <begin position="34"/>
        <end position="146"/>
    </location>
</feature>
<proteinExistence type="predicted"/>
<evidence type="ECO:0000256" key="1">
    <source>
        <dbReference type="SAM" id="MobiDB-lite"/>
    </source>
</evidence>
<reference evidence="3" key="1">
    <citation type="journal article" date="2018" name="PLoS ONE">
        <title>Chinook salmon (Oncorhynchus tshawytscha) genome and transcriptome.</title>
        <authorList>
            <person name="Christensen K.A."/>
            <person name="Leong J.S."/>
            <person name="Sakhrani D."/>
            <person name="Biagi C.A."/>
            <person name="Minkley D.R."/>
            <person name="Withler R.E."/>
            <person name="Rondeau E.B."/>
            <person name="Koop B.F."/>
            <person name="Devlin R.H."/>
        </authorList>
    </citation>
    <scope>NUCLEOTIDE SEQUENCE [LARGE SCALE GENOMIC DNA]</scope>
</reference>
<reference evidence="2" key="2">
    <citation type="submission" date="2025-08" db="UniProtKB">
        <authorList>
            <consortium name="Ensembl"/>
        </authorList>
    </citation>
    <scope>IDENTIFICATION</scope>
</reference>